<protein>
    <submittedName>
        <fullName evidence="1">Uncharacterized protein</fullName>
    </submittedName>
</protein>
<dbReference type="EMBL" id="JAJIUN010000002">
    <property type="protein sequence ID" value="MCC8620622.1"/>
    <property type="molecule type" value="Genomic_DNA"/>
</dbReference>
<proteinExistence type="predicted"/>
<evidence type="ECO:0000313" key="1">
    <source>
        <dbReference type="EMBL" id="MCC8620622.1"/>
    </source>
</evidence>
<dbReference type="RefSeq" id="WP_074052320.1">
    <property type="nucleotide sequence ID" value="NZ_CP018469.1"/>
</dbReference>
<reference evidence="1" key="1">
    <citation type="submission" date="2021-11" db="EMBL/GenBank/DDBJ databases">
        <title>Genome resources and taxonomic validation of 89 Xanthomonas strains.</title>
        <authorList>
            <person name="Tambong J.T."/>
        </authorList>
    </citation>
    <scope>NUCLEOTIDE SEQUENCE</scope>
    <source>
        <strain evidence="1">Bv 5-4A</strain>
    </source>
</reference>
<comment type="caution">
    <text evidence="1">The sequence shown here is derived from an EMBL/GenBank/DDBJ whole genome shotgun (WGS) entry which is preliminary data.</text>
</comment>
<gene>
    <name evidence="1" type="ORF">LN473_01150</name>
</gene>
<organism evidence="1 2">
    <name type="scientific">Xanthomonas vesicatoria</name>
    <dbReference type="NCBI Taxonomy" id="56460"/>
    <lineage>
        <taxon>Bacteria</taxon>
        <taxon>Pseudomonadati</taxon>
        <taxon>Pseudomonadota</taxon>
        <taxon>Gammaproteobacteria</taxon>
        <taxon>Lysobacterales</taxon>
        <taxon>Lysobacteraceae</taxon>
        <taxon>Xanthomonas</taxon>
    </lineage>
</organism>
<keyword evidence="2" id="KW-1185">Reference proteome</keyword>
<evidence type="ECO:0000313" key="2">
    <source>
        <dbReference type="Proteomes" id="UP001430544"/>
    </source>
</evidence>
<name>A0ABS8L4F4_9XANT</name>
<sequence length="165" mass="19022">MEVIPPWTCDQCGKPIFSVDDGWVEWLNGRRGTDSIQRSAHHLRLVHHRHASPNADRKNACYHDEDQWFAAKRYTVSDLPLSSFIGSDGLITLLSFLADKRFSEESEVLELIKRLHVPNYEAARHHFDAAIANGVFEPRSAPSYYDQEEMRAVLNWVQQQEQDST</sequence>
<dbReference type="Proteomes" id="UP001430544">
    <property type="component" value="Unassembled WGS sequence"/>
</dbReference>
<accession>A0ABS8L4F4</accession>